<evidence type="ECO:0000313" key="11">
    <source>
        <dbReference type="EMBL" id="QNM13451.1"/>
    </source>
</evidence>
<feature type="transmembrane region" description="Helical" evidence="9">
    <location>
        <begin position="101"/>
        <end position="118"/>
    </location>
</feature>
<evidence type="ECO:0000256" key="6">
    <source>
        <dbReference type="ARBA" id="ARBA00022989"/>
    </source>
</evidence>
<feature type="transmembrane region" description="Helical" evidence="9">
    <location>
        <begin position="21"/>
        <end position="51"/>
    </location>
</feature>
<evidence type="ECO:0000256" key="7">
    <source>
        <dbReference type="ARBA" id="ARBA00023136"/>
    </source>
</evidence>
<comment type="subcellular location">
    <subcellularLocation>
        <location evidence="1">Cell membrane</location>
        <topology evidence="1">Multi-pass membrane protein</topology>
    </subcellularLocation>
</comment>
<dbReference type="PANTHER" id="PTHR33989">
    <property type="match status" value="1"/>
</dbReference>
<dbReference type="PROSITE" id="PS51105">
    <property type="entry name" value="PTS_EIIC_TYPE_3"/>
    <property type="match status" value="1"/>
</dbReference>
<dbReference type="GO" id="GO:0008982">
    <property type="term" value="F:protein-N(PI)-phosphohistidine-sugar phosphotransferase activity"/>
    <property type="evidence" value="ECO:0007669"/>
    <property type="project" value="UniProtKB-UniRule"/>
</dbReference>
<evidence type="ECO:0000256" key="2">
    <source>
        <dbReference type="ARBA" id="ARBA00022448"/>
    </source>
</evidence>
<dbReference type="InterPro" id="IPR051088">
    <property type="entry name" value="PTS_Sugar-EIIC/EIIB"/>
</dbReference>
<feature type="transmembrane region" description="Helical" evidence="9">
    <location>
        <begin position="278"/>
        <end position="298"/>
    </location>
</feature>
<evidence type="ECO:0000259" key="10">
    <source>
        <dbReference type="PROSITE" id="PS51105"/>
    </source>
</evidence>
<evidence type="ECO:0000256" key="3">
    <source>
        <dbReference type="ARBA" id="ARBA00022475"/>
    </source>
</evidence>
<name>A0A7G9GRL9_9FIRM</name>
<dbReference type="EMBL" id="CP060636">
    <property type="protein sequence ID" value="QNM13451.1"/>
    <property type="molecule type" value="Genomic_DNA"/>
</dbReference>
<keyword evidence="3 8" id="KW-1003">Cell membrane</keyword>
<dbReference type="InterPro" id="IPR004796">
    <property type="entry name" value="PTS_IIC_cello"/>
</dbReference>
<dbReference type="PANTHER" id="PTHR33989:SF4">
    <property type="entry name" value="PTS SYSTEM N,N'-DIACETYLCHITOBIOSE-SPECIFIC EIIC COMPONENT"/>
    <property type="match status" value="1"/>
</dbReference>
<protein>
    <recommendedName>
        <fullName evidence="8">Permease IIC component</fullName>
    </recommendedName>
</protein>
<dbReference type="InterPro" id="IPR003352">
    <property type="entry name" value="PTS_EIIC"/>
</dbReference>
<feature type="domain" description="PTS EIIC type-3" evidence="10">
    <location>
        <begin position="8"/>
        <end position="405"/>
    </location>
</feature>
<evidence type="ECO:0000256" key="4">
    <source>
        <dbReference type="ARBA" id="ARBA00022597"/>
    </source>
</evidence>
<comment type="function">
    <text evidence="8">The phosphoenolpyruvate-dependent sugar phosphotransferase system (PTS), a major carbohydrate active -transport system, catalyzes the phosphorylation of incoming sugar substrates concomitant with their translocation across the cell membrane.</text>
</comment>
<evidence type="ECO:0000256" key="8">
    <source>
        <dbReference type="PIRNR" id="PIRNR006351"/>
    </source>
</evidence>
<gene>
    <name evidence="11" type="ORF">H9Q80_05750</name>
</gene>
<keyword evidence="7 8" id="KW-0472">Membrane</keyword>
<keyword evidence="12" id="KW-1185">Reference proteome</keyword>
<dbReference type="Pfam" id="PF02378">
    <property type="entry name" value="PTS_EIIC"/>
    <property type="match status" value="1"/>
</dbReference>
<feature type="transmembrane region" description="Helical" evidence="9">
    <location>
        <begin position="130"/>
        <end position="153"/>
    </location>
</feature>
<sequence length="425" mass="46137">MKNKLIGFFEKSQPFFDRLGSSAYLQVISSAMMGTLGVIFVGSIAVLLAVLPSTVSALSFLAAYSPMFLKINNITIGAMSLYVVVLIAYQLVKRLEPEEDGISASIISLLCFLIITPLDTTTDGVTAIPATWLGAQGVFSAMIVGLVSARLYLEIKRRNLTIKMPASVPPMVSNIFASLVPTILIAILFIMINWLFSITSYGSMNQFIYSIIQGPLQGIGGNITAMIVISLICQLLWFFGIHGTNVTMPVVQALWMAMDAENLTALAAGNPLPNITGYAFFSIITWGGTSLGLVLLMLRAKSKQYREVGKIGLVPILFGIGEPVVFGTPLVLNFKLAIPLITNNSICLLISYICIKLGIVSVFSGVAPVFGMPIGLYAAFQGSVSIIVLHLILQFIIGPLLWYPWFKRLDKETYEQEQLLESAGK</sequence>
<evidence type="ECO:0000256" key="9">
    <source>
        <dbReference type="SAM" id="Phobius"/>
    </source>
</evidence>
<keyword evidence="4 8" id="KW-0762">Sugar transport</keyword>
<feature type="transmembrane region" description="Helical" evidence="9">
    <location>
        <begin position="310"/>
        <end position="330"/>
    </location>
</feature>
<keyword evidence="5 9" id="KW-0812">Transmembrane</keyword>
<evidence type="ECO:0000256" key="1">
    <source>
        <dbReference type="ARBA" id="ARBA00004651"/>
    </source>
</evidence>
<keyword evidence="2 8" id="KW-0813">Transport</keyword>
<dbReference type="AlphaFoldDB" id="A0A7G9GRL9"/>
<feature type="transmembrane region" description="Helical" evidence="9">
    <location>
        <begin position="174"/>
        <end position="195"/>
    </location>
</feature>
<feature type="transmembrane region" description="Helical" evidence="9">
    <location>
        <begin position="207"/>
        <end position="229"/>
    </location>
</feature>
<dbReference type="InterPro" id="IPR004501">
    <property type="entry name" value="PTS_EIIC_3"/>
</dbReference>
<dbReference type="PIRSF" id="PIRSF006351">
    <property type="entry name" value="PTS_EIIC-Cellobiose"/>
    <property type="match status" value="1"/>
</dbReference>
<feature type="transmembrane region" description="Helical" evidence="9">
    <location>
        <begin position="236"/>
        <end position="258"/>
    </location>
</feature>
<dbReference type="GO" id="GO:0005886">
    <property type="term" value="C:plasma membrane"/>
    <property type="evidence" value="ECO:0007669"/>
    <property type="project" value="UniProtKB-SubCell"/>
</dbReference>
<feature type="transmembrane region" description="Helical" evidence="9">
    <location>
        <begin position="386"/>
        <end position="406"/>
    </location>
</feature>
<organism evidence="11 12">
    <name type="scientific">[Eubacterium] hominis</name>
    <dbReference type="NCBI Taxonomy" id="2764325"/>
    <lineage>
        <taxon>Bacteria</taxon>
        <taxon>Bacillati</taxon>
        <taxon>Bacillota</taxon>
        <taxon>Erysipelotrichia</taxon>
        <taxon>Erysipelotrichales</taxon>
        <taxon>Erysipelotrichaceae</taxon>
        <taxon>Amedibacillus</taxon>
    </lineage>
</organism>
<evidence type="ECO:0000256" key="5">
    <source>
        <dbReference type="ARBA" id="ARBA00022692"/>
    </source>
</evidence>
<dbReference type="KEGG" id="ehn:H9Q80_05750"/>
<dbReference type="GO" id="GO:1902815">
    <property type="term" value="P:N,N'-diacetylchitobiose import"/>
    <property type="evidence" value="ECO:0007669"/>
    <property type="project" value="TreeGrafter"/>
</dbReference>
<dbReference type="RefSeq" id="WP_117452500.1">
    <property type="nucleotide sequence ID" value="NZ_CP060636.1"/>
</dbReference>
<accession>A0A7G9GRL9</accession>
<feature type="transmembrane region" description="Helical" evidence="9">
    <location>
        <begin position="71"/>
        <end position="89"/>
    </location>
</feature>
<dbReference type="GO" id="GO:0009401">
    <property type="term" value="P:phosphoenolpyruvate-dependent sugar phosphotransferase system"/>
    <property type="evidence" value="ECO:0007669"/>
    <property type="project" value="InterPro"/>
</dbReference>
<keyword evidence="6 9" id="KW-1133">Transmembrane helix</keyword>
<evidence type="ECO:0000313" key="12">
    <source>
        <dbReference type="Proteomes" id="UP000515856"/>
    </source>
</evidence>
<dbReference type="Proteomes" id="UP000515856">
    <property type="component" value="Chromosome"/>
</dbReference>
<dbReference type="NCBIfam" id="TIGR00410">
    <property type="entry name" value="lacE"/>
    <property type="match status" value="1"/>
</dbReference>
<reference evidence="11 12" key="1">
    <citation type="submission" date="2020-08" db="EMBL/GenBank/DDBJ databases">
        <authorList>
            <person name="Liu C."/>
            <person name="Sun Q."/>
        </authorList>
    </citation>
    <scope>NUCLEOTIDE SEQUENCE [LARGE SCALE GENOMIC DNA]</scope>
    <source>
        <strain evidence="11 12">NSJ-61</strain>
    </source>
</reference>
<proteinExistence type="predicted"/>